<evidence type="ECO:0000313" key="10">
    <source>
        <dbReference type="EMBL" id="KAJ6637254.1"/>
    </source>
</evidence>
<evidence type="ECO:0000256" key="8">
    <source>
        <dbReference type="SAM" id="MobiDB-lite"/>
    </source>
</evidence>
<comment type="similarity">
    <text evidence="2">Belongs to the dpy-19 family.</text>
</comment>
<name>A0A9Q0MUD9_9DIPT</name>
<feature type="transmembrane region" description="Helical" evidence="9">
    <location>
        <begin position="602"/>
        <end position="620"/>
    </location>
</feature>
<keyword evidence="7 9" id="KW-0472">Membrane</keyword>
<keyword evidence="5 9" id="KW-0812">Transmembrane</keyword>
<evidence type="ECO:0000256" key="3">
    <source>
        <dbReference type="ARBA" id="ARBA00022676"/>
    </source>
</evidence>
<comment type="subcellular location">
    <subcellularLocation>
        <location evidence="1">Membrane</location>
        <topology evidence="1">Multi-pass membrane protein</topology>
    </subcellularLocation>
</comment>
<feature type="transmembrane region" description="Helical" evidence="9">
    <location>
        <begin position="306"/>
        <end position="325"/>
    </location>
</feature>
<feature type="transmembrane region" description="Helical" evidence="9">
    <location>
        <begin position="12"/>
        <end position="36"/>
    </location>
</feature>
<keyword evidence="4" id="KW-0808">Transferase</keyword>
<dbReference type="AlphaFoldDB" id="A0A9Q0MUD9"/>
<comment type="caution">
    <text evidence="10">The sequence shown here is derived from an EMBL/GenBank/DDBJ whole genome shotgun (WGS) entry which is preliminary data.</text>
</comment>
<gene>
    <name evidence="10" type="ORF">Bhyg_09984</name>
</gene>
<organism evidence="10 11">
    <name type="scientific">Pseudolycoriella hygida</name>
    <dbReference type="NCBI Taxonomy" id="35572"/>
    <lineage>
        <taxon>Eukaryota</taxon>
        <taxon>Metazoa</taxon>
        <taxon>Ecdysozoa</taxon>
        <taxon>Arthropoda</taxon>
        <taxon>Hexapoda</taxon>
        <taxon>Insecta</taxon>
        <taxon>Pterygota</taxon>
        <taxon>Neoptera</taxon>
        <taxon>Endopterygota</taxon>
        <taxon>Diptera</taxon>
        <taxon>Nematocera</taxon>
        <taxon>Sciaroidea</taxon>
        <taxon>Sciaridae</taxon>
        <taxon>Pseudolycoriella</taxon>
    </lineage>
</organism>
<evidence type="ECO:0000256" key="9">
    <source>
        <dbReference type="SAM" id="Phobius"/>
    </source>
</evidence>
<feature type="compositionally biased region" description="Basic and acidic residues" evidence="8">
    <location>
        <begin position="542"/>
        <end position="576"/>
    </location>
</feature>
<evidence type="ECO:0000256" key="1">
    <source>
        <dbReference type="ARBA" id="ARBA00004141"/>
    </source>
</evidence>
<keyword evidence="6 9" id="KW-1133">Transmembrane helix</keyword>
<dbReference type="GO" id="GO:0000030">
    <property type="term" value="F:mannosyltransferase activity"/>
    <property type="evidence" value="ECO:0007669"/>
    <property type="project" value="TreeGrafter"/>
</dbReference>
<feature type="transmembrane region" description="Helical" evidence="9">
    <location>
        <begin position="346"/>
        <end position="365"/>
    </location>
</feature>
<feature type="transmembrane region" description="Helical" evidence="9">
    <location>
        <begin position="648"/>
        <end position="667"/>
    </location>
</feature>
<accession>A0A9Q0MUD9</accession>
<reference evidence="10" key="1">
    <citation type="submission" date="2022-07" db="EMBL/GenBank/DDBJ databases">
        <authorList>
            <person name="Trinca V."/>
            <person name="Uliana J.V.C."/>
            <person name="Torres T.T."/>
            <person name="Ward R.J."/>
            <person name="Monesi N."/>
        </authorList>
    </citation>
    <scope>NUCLEOTIDE SEQUENCE</scope>
    <source>
        <strain evidence="10">HSMRA1968</strain>
        <tissue evidence="10">Whole embryos</tissue>
    </source>
</reference>
<dbReference type="PANTHER" id="PTHR31488:SF1">
    <property type="entry name" value="C-MANNOSYLTRANSFERASE DPY19L1"/>
    <property type="match status" value="1"/>
</dbReference>
<sequence>MFFDTMGSNKPLLVASQAFIGMGLFFVHVFHVSYVFESETNFSNLDNVGRELIFKSDHALYYSYYKTIADAPDFVSGFNKLMSDNRTEYPNSINTIYRFHIFPEIVLGYLYKYFLAVTNYLEISTKTCLYIDGYASCEGLGVPIYFYLESVWYMGGFTVFVLFMYATHLSGNIIGGVAAVAYYFAIHNDATRIHRYPAARENFAYPFILSQMLYLSICIKADHYSHSKKAPTKRTTCIMITKLAINSTLAVLSWHFSQYIFGAQSVIMYTLLQFDMISFNLFSDYVISQFASNMIAYYVMLENEKFFPSIHMTVLFTLLLFASMFKLRKKPSDTRDSFFRRIYMDYVFNFLFVLIIFCDIVRAIYGENFRDSVDMLYKDLILSKLLIKPPSFNTLVYLCNWEMGFIDLDTVKTYNKLFVGKFFGVSIVIFLSKWLQKRREINENSEDKIERAKNYLIEDYLEENRVSMKDLVNTDMDKEIKACLEALKKCNYDYERYKREKVKNVRSKVNERAAFLKDVQKFKEEISGKEKITAQNVSTKLPVDKDLNQMKNEEEVPSEDRSDKKEENEKEEKNNKSESQNANKAKEDADIVYRDHFIQPHYFYNVLQTLTFLSMAGLVVKLKYLLTPFMCLMASSLPPKSWFPNATYRYWFVYLFLVFCSIAETGIENIQNQYEAKGFTDHQLKQAVDWINVNTDADAVFAGPADLVTTIMLTTNRPVVNHSRLEFFNMRERTKLVYSMFSRQPYTQIYNQLSRLEVQYIIAPLKECVSPKRRCKILDIWDDIEPENRGNVPLCAELLKKSNPNFLRVFMNEEYFILKLFSQYVQVEFGKNSLTELSI</sequence>
<keyword evidence="3" id="KW-0328">Glycosyltransferase</keyword>
<feature type="transmembrane region" description="Helical" evidence="9">
    <location>
        <begin position="152"/>
        <end position="185"/>
    </location>
</feature>
<dbReference type="GO" id="GO:0005637">
    <property type="term" value="C:nuclear inner membrane"/>
    <property type="evidence" value="ECO:0007669"/>
    <property type="project" value="TreeGrafter"/>
</dbReference>
<keyword evidence="11" id="KW-1185">Reference proteome</keyword>
<dbReference type="Pfam" id="PF10034">
    <property type="entry name" value="Dpy19"/>
    <property type="match status" value="1"/>
</dbReference>
<feature type="region of interest" description="Disordered" evidence="8">
    <location>
        <begin position="541"/>
        <end position="585"/>
    </location>
</feature>
<dbReference type="PANTHER" id="PTHR31488">
    <property type="entry name" value="DPY-19-LIKE 1, LIKE (H. SAPIENS)"/>
    <property type="match status" value="1"/>
</dbReference>
<feature type="transmembrane region" description="Helical" evidence="9">
    <location>
        <begin position="417"/>
        <end position="435"/>
    </location>
</feature>
<dbReference type="Proteomes" id="UP001151699">
    <property type="component" value="Chromosome X"/>
</dbReference>
<dbReference type="EMBL" id="WJQU01000003">
    <property type="protein sequence ID" value="KAJ6637254.1"/>
    <property type="molecule type" value="Genomic_DNA"/>
</dbReference>
<evidence type="ECO:0000313" key="11">
    <source>
        <dbReference type="Proteomes" id="UP001151699"/>
    </source>
</evidence>
<protein>
    <submittedName>
        <fullName evidence="10">C-mannosyltransferase dpy-19 like</fullName>
    </submittedName>
</protein>
<evidence type="ECO:0000256" key="2">
    <source>
        <dbReference type="ARBA" id="ARBA00008744"/>
    </source>
</evidence>
<proteinExistence type="inferred from homology"/>
<evidence type="ECO:0000256" key="5">
    <source>
        <dbReference type="ARBA" id="ARBA00022692"/>
    </source>
</evidence>
<evidence type="ECO:0000256" key="6">
    <source>
        <dbReference type="ARBA" id="ARBA00022989"/>
    </source>
</evidence>
<evidence type="ECO:0000256" key="4">
    <source>
        <dbReference type="ARBA" id="ARBA00022679"/>
    </source>
</evidence>
<evidence type="ECO:0000256" key="7">
    <source>
        <dbReference type="ARBA" id="ARBA00023136"/>
    </source>
</evidence>
<dbReference type="InterPro" id="IPR018732">
    <property type="entry name" value="Dpy-19/Dpy-19-like"/>
</dbReference>
<dbReference type="OrthoDB" id="6019623at2759"/>